<dbReference type="InterPro" id="IPR014722">
    <property type="entry name" value="Rib_uL2_dom2"/>
</dbReference>
<evidence type="ECO:0000313" key="7">
    <source>
        <dbReference type="EMBL" id="PFH38529.1"/>
    </source>
</evidence>
<dbReference type="InterPro" id="IPR005824">
    <property type="entry name" value="KOW"/>
</dbReference>
<feature type="compositionally biased region" description="Low complexity" evidence="5">
    <location>
        <begin position="864"/>
        <end position="883"/>
    </location>
</feature>
<dbReference type="Gene3D" id="2.30.30.30">
    <property type="match status" value="1"/>
</dbReference>
<evidence type="ECO:0000256" key="1">
    <source>
        <dbReference type="ARBA" id="ARBA00004123"/>
    </source>
</evidence>
<dbReference type="PANTHER" id="PTHR11125:SF7">
    <property type="entry name" value="TRANSCRIPTION ELONGATION FACTOR SPT5"/>
    <property type="match status" value="1"/>
</dbReference>
<feature type="compositionally biased region" description="Basic and acidic residues" evidence="5">
    <location>
        <begin position="112"/>
        <end position="123"/>
    </location>
</feature>
<dbReference type="InterPro" id="IPR039659">
    <property type="entry name" value="SPT5"/>
</dbReference>
<feature type="domain" description="KOW" evidence="6">
    <location>
        <begin position="791"/>
        <end position="818"/>
    </location>
</feature>
<evidence type="ECO:0000256" key="2">
    <source>
        <dbReference type="ARBA" id="ARBA00006956"/>
    </source>
</evidence>
<dbReference type="SUPFAM" id="SSF50104">
    <property type="entry name" value="Translation proteins SH3-like domain"/>
    <property type="match status" value="1"/>
</dbReference>
<evidence type="ECO:0000313" key="8">
    <source>
        <dbReference type="Proteomes" id="UP000224006"/>
    </source>
</evidence>
<protein>
    <submittedName>
        <fullName evidence="7">KOW motif domain-containing protein</fullName>
    </submittedName>
</protein>
<keyword evidence="4" id="KW-0539">Nucleus</keyword>
<feature type="compositionally biased region" description="Acidic residues" evidence="5">
    <location>
        <begin position="79"/>
        <end position="99"/>
    </location>
</feature>
<dbReference type="InterPro" id="IPR008991">
    <property type="entry name" value="Translation_prot_SH3-like_sf"/>
</dbReference>
<dbReference type="CDD" id="cd09888">
    <property type="entry name" value="NGN_Euk"/>
    <property type="match status" value="1"/>
</dbReference>
<dbReference type="VEuPathDB" id="ToxoDB:BESB_008710"/>
<feature type="domain" description="KOW" evidence="6">
    <location>
        <begin position="278"/>
        <end position="305"/>
    </location>
</feature>
<dbReference type="InterPro" id="IPR039385">
    <property type="entry name" value="NGN_Euk"/>
</dbReference>
<dbReference type="SMART" id="SM00739">
    <property type="entry name" value="KOW"/>
    <property type="match status" value="4"/>
</dbReference>
<comment type="subcellular location">
    <subcellularLocation>
        <location evidence="1">Nucleus</location>
    </subcellularLocation>
</comment>
<dbReference type="GO" id="GO:0032784">
    <property type="term" value="P:regulation of DNA-templated transcription elongation"/>
    <property type="evidence" value="ECO:0007669"/>
    <property type="project" value="InterPro"/>
</dbReference>
<feature type="region of interest" description="Disordered" evidence="5">
    <location>
        <begin position="897"/>
        <end position="931"/>
    </location>
</feature>
<dbReference type="GeneID" id="40305933"/>
<organism evidence="7 8">
    <name type="scientific">Besnoitia besnoiti</name>
    <name type="common">Apicomplexan protozoan</name>
    <dbReference type="NCBI Taxonomy" id="94643"/>
    <lineage>
        <taxon>Eukaryota</taxon>
        <taxon>Sar</taxon>
        <taxon>Alveolata</taxon>
        <taxon>Apicomplexa</taxon>
        <taxon>Conoidasida</taxon>
        <taxon>Coccidia</taxon>
        <taxon>Eucoccidiorida</taxon>
        <taxon>Eimeriorina</taxon>
        <taxon>Sarcocystidae</taxon>
        <taxon>Besnoitia</taxon>
    </lineage>
</organism>
<dbReference type="KEGG" id="bbes:BESB_008710"/>
<sequence length="1129" mass="121370">MSDDEDRQASRRASGEEEEEEEAFSGSSSSEEEEEEERKSSRHGKKSKRKGGASSRRSRSKEGSKRKKRRGVNAFLDVEAQEGDDDEDEEGDDLFDYSDEAAQAARLAAQAAERRAGPREARGGPRRGGAGHLENAIDSLTRRYQDQTFEEGEEEEDDLDADAYAFEDPNENNLLPDITDPKLWMVKLNKTGVEREVCVSILNKSFQMQEKGHDCEIYSCYASDDLKGYIYVEAFSQYAIKEALQGLRLIRTYGEIKMVPLEEMTAVFNSVRSQTPYIPQRNDFVRVKRGLYANDIAQIHQVEEQGMVVTVRLIPRLDLNDVLDREKRGDFGRRGDMAALKRMGGVRAQKRFFDRDEVDARGGQVEQGVLPGTVRFAGMTFEESGYLLRRIAVRHLLVGSAAAPSLAEVTEFVQGQQGKEEEDLNELRRPLSSFLKRQRSAYRLGERVRIVGGELQGMRGKIGERRQDPEDDDDEESVEVILEDKTLGAIMLPTSHVVKDLQLGENVRAVGGVNAGHSGLITSIDFTKQTATVFSPSAGLEFTCGLESLTAAPDSGLGEEGLSSVRGFHLGDFVELTGGEKGVLVFIDKNQSSIRLLLPSNSTVAATAAQLASKRSTDLLTAQDEARATIEKGASVVISKQQGILPSFASAAPGGSYVGTTLGNLLGIPTTAVGGGLGAQNPQGPGGAGTGGVGLKGAHAKVLHVWKDRVFLKVIGRRENGGIIAVDAKHVRLSGTHAFRSNFPQDAFSRNAGQDPTHILGAGRGRALAMRGGLGGWGRGRGGGGGGFRRNPYLGKLVKIMKGRYRGLMATVRRVEQTELHVLLQMKEQELKIPKCDVQLIESGRDYQSFVGRMAAAPPPSLDGLPPLATGAPHAAGAAGASATGVGPVETSSLLGSVSASPARTRSLTPISSSTAFAPPSLSSHPSFARQMEKDGGQASCFFDATGGSAVGSVRRGSVASSFRIDDGSSADGALLTPRDDEAISNSSMSMSMTNMSISTASPGRKPPDWCCPGVEVCVTAGTGGYRGKIGVIGQILPQDDHLLCHVYIGDEDLIAIAAESLSPVIPSQPDPNKRVMILDRDCSEFGRTGVWVQAISPTCAVIRTDNAGEVMCDPRLLVNYNPPPEDDE</sequence>
<feature type="region of interest" description="Disordered" evidence="5">
    <location>
        <begin position="862"/>
        <end position="883"/>
    </location>
</feature>
<dbReference type="PANTHER" id="PTHR11125">
    <property type="entry name" value="SUPPRESSOR OF TY 5"/>
    <property type="match status" value="1"/>
</dbReference>
<dbReference type="GO" id="GO:0003729">
    <property type="term" value="F:mRNA binding"/>
    <property type="evidence" value="ECO:0007669"/>
    <property type="project" value="TreeGrafter"/>
</dbReference>
<dbReference type="GO" id="GO:0006368">
    <property type="term" value="P:transcription elongation by RNA polymerase II"/>
    <property type="evidence" value="ECO:0007669"/>
    <property type="project" value="TreeGrafter"/>
</dbReference>
<proteinExistence type="inferred from homology"/>
<dbReference type="Pfam" id="PF03439">
    <property type="entry name" value="Spt5-NGN"/>
    <property type="match status" value="1"/>
</dbReference>
<evidence type="ECO:0000256" key="3">
    <source>
        <dbReference type="ARBA" id="ARBA00023163"/>
    </source>
</evidence>
<feature type="domain" description="KOW" evidence="6">
    <location>
        <begin position="441"/>
        <end position="468"/>
    </location>
</feature>
<name>A0A2A9MKQ1_BESBE</name>
<reference evidence="7 8" key="1">
    <citation type="submission" date="2017-09" db="EMBL/GenBank/DDBJ databases">
        <title>Genome sequencing of Besnoitia besnoiti strain Bb-Ger1.</title>
        <authorList>
            <person name="Schares G."/>
            <person name="Venepally P."/>
            <person name="Lorenzi H.A."/>
        </authorList>
    </citation>
    <scope>NUCLEOTIDE SEQUENCE [LARGE SCALE GENOMIC DNA]</scope>
    <source>
        <strain evidence="7 8">Bb-Ger1</strain>
    </source>
</reference>
<dbReference type="GO" id="GO:0032044">
    <property type="term" value="C:DSIF complex"/>
    <property type="evidence" value="ECO:0007669"/>
    <property type="project" value="TreeGrafter"/>
</dbReference>
<feature type="domain" description="KOW" evidence="6">
    <location>
        <begin position="500"/>
        <end position="527"/>
    </location>
</feature>
<dbReference type="RefSeq" id="XP_029222538.1">
    <property type="nucleotide sequence ID" value="XM_029359625.1"/>
</dbReference>
<dbReference type="CDD" id="cd06081">
    <property type="entry name" value="KOW_Spt5_1"/>
    <property type="match status" value="1"/>
</dbReference>
<evidence type="ECO:0000256" key="4">
    <source>
        <dbReference type="ARBA" id="ARBA00023242"/>
    </source>
</evidence>
<gene>
    <name evidence="7" type="ORF">BESB_008710</name>
</gene>
<dbReference type="InterPro" id="IPR005100">
    <property type="entry name" value="NGN-domain"/>
</dbReference>
<keyword evidence="8" id="KW-1185">Reference proteome</keyword>
<evidence type="ECO:0000259" key="6">
    <source>
        <dbReference type="SMART" id="SM00739"/>
    </source>
</evidence>
<dbReference type="InterPro" id="IPR041973">
    <property type="entry name" value="KOW_Spt5_1"/>
</dbReference>
<dbReference type="AlphaFoldDB" id="A0A2A9MKQ1"/>
<dbReference type="Gene3D" id="3.30.70.940">
    <property type="entry name" value="NusG, N-terminal domain"/>
    <property type="match status" value="1"/>
</dbReference>
<dbReference type="GO" id="GO:0006357">
    <property type="term" value="P:regulation of transcription by RNA polymerase II"/>
    <property type="evidence" value="ECO:0007669"/>
    <property type="project" value="InterPro"/>
</dbReference>
<comment type="similarity">
    <text evidence="2">Belongs to the SPT5 family.</text>
</comment>
<accession>A0A2A9MKQ1</accession>
<dbReference type="STRING" id="94643.A0A2A9MKQ1"/>
<dbReference type="EMBL" id="NWUJ01000001">
    <property type="protein sequence ID" value="PFH38529.1"/>
    <property type="molecule type" value="Genomic_DNA"/>
</dbReference>
<feature type="region of interest" description="Disordered" evidence="5">
    <location>
        <begin position="1"/>
        <end position="137"/>
    </location>
</feature>
<feature type="compositionally biased region" description="Basic residues" evidence="5">
    <location>
        <begin position="40"/>
        <end position="71"/>
    </location>
</feature>
<feature type="compositionally biased region" description="Polar residues" evidence="5">
    <location>
        <begin position="897"/>
        <end position="926"/>
    </location>
</feature>
<dbReference type="InterPro" id="IPR036735">
    <property type="entry name" value="NGN_dom_sf"/>
</dbReference>
<comment type="caution">
    <text evidence="7">The sequence shown here is derived from an EMBL/GenBank/DDBJ whole genome shotgun (WGS) entry which is preliminary data.</text>
</comment>
<evidence type="ECO:0000256" key="5">
    <source>
        <dbReference type="SAM" id="MobiDB-lite"/>
    </source>
</evidence>
<keyword evidence="3" id="KW-0804">Transcription</keyword>
<feature type="compositionally biased region" description="Low complexity" evidence="5">
    <location>
        <begin position="101"/>
        <end position="111"/>
    </location>
</feature>
<dbReference type="Proteomes" id="UP000224006">
    <property type="component" value="Chromosome I"/>
</dbReference>
<dbReference type="OrthoDB" id="332124at2759"/>